<name>A0A081BF65_9HYPH</name>
<dbReference type="InterPro" id="IPR042245">
    <property type="entry name" value="Tgt2/MlaC_sf"/>
</dbReference>
<sequence>MTTFSEAMPSLTRRAASLLVFAALAAGLVIASLSPSSANPAEEAKDYVQKLADETISILSKDGQTPSEREAAFRELFTENLDIPRVAGFALGQYARLPSPEEKKEYLQLIEEFIVKVYANRLSAYTDQTFHVNGSVEKGSKGKEVIVESKIEFASGREPVPVDWWLLRQDGGGFKVFDVKVLGVWMAQEQRDTFISVIRNNGGKFEALLKHLRAQIGQAEKEIQEKLTGEAQPQPGDAQTEEGIPASE</sequence>
<dbReference type="Proteomes" id="UP000028702">
    <property type="component" value="Unassembled WGS sequence"/>
</dbReference>
<dbReference type="PANTHER" id="PTHR36573:SF1">
    <property type="entry name" value="INTERMEMBRANE PHOSPHOLIPID TRANSPORT SYSTEM BINDING PROTEIN MLAC"/>
    <property type="match status" value="1"/>
</dbReference>
<dbReference type="AlphaFoldDB" id="A0A081BF65"/>
<dbReference type="Pfam" id="PF05494">
    <property type="entry name" value="MlaC"/>
    <property type="match status" value="1"/>
</dbReference>
<evidence type="ECO:0000313" key="2">
    <source>
        <dbReference type="EMBL" id="GAK46683.1"/>
    </source>
</evidence>
<dbReference type="STRING" id="1333998.M2A_3182"/>
<dbReference type="PANTHER" id="PTHR36573">
    <property type="entry name" value="INTERMEMBRANE PHOSPHOLIPID TRANSPORT SYSTEM BINDING PROTEIN MLAC"/>
    <property type="match status" value="1"/>
</dbReference>
<evidence type="ECO:0000256" key="1">
    <source>
        <dbReference type="SAM" id="MobiDB-lite"/>
    </source>
</evidence>
<dbReference type="EMBL" id="BBIO01000024">
    <property type="protein sequence ID" value="GAK46683.1"/>
    <property type="molecule type" value="Genomic_DNA"/>
</dbReference>
<evidence type="ECO:0000313" key="3">
    <source>
        <dbReference type="Proteomes" id="UP000028702"/>
    </source>
</evidence>
<gene>
    <name evidence="2" type="ORF">M2A_3182</name>
</gene>
<proteinExistence type="predicted"/>
<keyword evidence="3" id="KW-1185">Reference proteome</keyword>
<dbReference type="RefSeq" id="WP_052379560.1">
    <property type="nucleotide sequence ID" value="NZ_BBIO01000024.1"/>
</dbReference>
<organism evidence="2 3">
    <name type="scientific">Tepidicaulis marinus</name>
    <dbReference type="NCBI Taxonomy" id="1333998"/>
    <lineage>
        <taxon>Bacteria</taxon>
        <taxon>Pseudomonadati</taxon>
        <taxon>Pseudomonadota</taxon>
        <taxon>Alphaproteobacteria</taxon>
        <taxon>Hyphomicrobiales</taxon>
        <taxon>Parvibaculaceae</taxon>
        <taxon>Tepidicaulis</taxon>
    </lineage>
</organism>
<reference evidence="2 3" key="1">
    <citation type="submission" date="2014-07" db="EMBL/GenBank/DDBJ databases">
        <title>Tepidicaulis marinum gen. nov., sp. nov., a novel marine bacterium denitrifying nitrate to nitrous oxide strictly under microaerobic conditions.</title>
        <authorList>
            <person name="Takeuchi M."/>
            <person name="Yamagishi T."/>
            <person name="Kamagata Y."/>
            <person name="Oshima K."/>
            <person name="Hattori M."/>
            <person name="Katayama T."/>
            <person name="Hanada S."/>
            <person name="Tamaki H."/>
            <person name="Marumo K."/>
            <person name="Maeda H."/>
            <person name="Nedachi M."/>
            <person name="Iwasaki W."/>
            <person name="Suwa Y."/>
            <person name="Sakata S."/>
        </authorList>
    </citation>
    <scope>NUCLEOTIDE SEQUENCE [LARGE SCALE GENOMIC DNA]</scope>
    <source>
        <strain evidence="2 3">MA2</strain>
    </source>
</reference>
<accession>A0A081BF65</accession>
<protein>
    <submittedName>
        <fullName evidence="2">Toluene tolerance family protein</fullName>
    </submittedName>
</protein>
<dbReference type="InterPro" id="IPR008869">
    <property type="entry name" value="MlaC/ttg2D"/>
</dbReference>
<comment type="caution">
    <text evidence="2">The sequence shown here is derived from an EMBL/GenBank/DDBJ whole genome shotgun (WGS) entry which is preliminary data.</text>
</comment>
<feature type="region of interest" description="Disordered" evidence="1">
    <location>
        <begin position="225"/>
        <end position="248"/>
    </location>
</feature>
<dbReference type="Gene3D" id="3.10.450.710">
    <property type="entry name" value="Tgt2/MlaC"/>
    <property type="match status" value="1"/>
</dbReference>
<dbReference type="eggNOG" id="COG2854">
    <property type="taxonomic scope" value="Bacteria"/>
</dbReference>